<evidence type="ECO:0000313" key="4">
    <source>
        <dbReference type="Proteomes" id="UP001302719"/>
    </source>
</evidence>
<gene>
    <name evidence="3" type="ORF">PP769_17020</name>
</gene>
<reference evidence="3 4" key="1">
    <citation type="submission" date="2023-01" db="EMBL/GenBank/DDBJ databases">
        <title>Cultivation and genomic characterization of new, ubiquitous marine nitrite-oxidizing bacteria from the Nitrospirales.</title>
        <authorList>
            <person name="Mueller A.J."/>
            <person name="Daebeler A."/>
            <person name="Herbold C.W."/>
            <person name="Kirkegaard R.H."/>
            <person name="Daims H."/>
        </authorList>
    </citation>
    <scope>NUCLEOTIDE SEQUENCE [LARGE SCALE GENOMIC DNA]</scope>
    <source>
        <strain evidence="3 4">VA</strain>
    </source>
</reference>
<accession>A0AA96GCZ7</accession>
<evidence type="ECO:0000256" key="1">
    <source>
        <dbReference type="SAM" id="MobiDB-lite"/>
    </source>
</evidence>
<keyword evidence="2" id="KW-0812">Transmembrane</keyword>
<keyword evidence="4" id="KW-1185">Reference proteome</keyword>
<feature type="transmembrane region" description="Helical" evidence="2">
    <location>
        <begin position="45"/>
        <end position="67"/>
    </location>
</feature>
<evidence type="ECO:0000313" key="3">
    <source>
        <dbReference type="EMBL" id="WNM57650.1"/>
    </source>
</evidence>
<proteinExistence type="predicted"/>
<feature type="region of interest" description="Disordered" evidence="1">
    <location>
        <begin position="270"/>
        <end position="290"/>
    </location>
</feature>
<keyword evidence="2" id="KW-1133">Transmembrane helix</keyword>
<dbReference type="KEGG" id="nall:PP769_17020"/>
<evidence type="ECO:0000256" key="2">
    <source>
        <dbReference type="SAM" id="Phobius"/>
    </source>
</evidence>
<organism evidence="3 4">
    <name type="scientific">Candidatus Nitrospira allomarina</name>
    <dbReference type="NCBI Taxonomy" id="3020900"/>
    <lineage>
        <taxon>Bacteria</taxon>
        <taxon>Pseudomonadati</taxon>
        <taxon>Nitrospirota</taxon>
        <taxon>Nitrospiria</taxon>
        <taxon>Nitrospirales</taxon>
        <taxon>Nitrospiraceae</taxon>
        <taxon>Nitrospira</taxon>
    </lineage>
</organism>
<dbReference type="RefSeq" id="WP_312642381.1">
    <property type="nucleotide sequence ID" value="NZ_CP116967.1"/>
</dbReference>
<dbReference type="Proteomes" id="UP001302719">
    <property type="component" value="Chromosome"/>
</dbReference>
<protein>
    <submittedName>
        <fullName evidence="3">Uncharacterized protein</fullName>
    </submittedName>
</protein>
<dbReference type="AlphaFoldDB" id="A0AA96GCZ7"/>
<keyword evidence="2" id="KW-0472">Membrane</keyword>
<sequence>MKRHGVFLGTPLHSQAYRTAGMGQELFCDPGSVHRIGPHASKRSWASRLGGTILVFLWMGAVVPLAMGSHKGSEEHHVVSDSVTEKSVEHDIAGAPFQIYLSGGIGTDEQGGAKLARADDALQTVIGAFNHLMEHRTDYARFDEALNKGALQKVIIEPKVVNREGKEFLLLVARTSQPNQVNLLISASALEEEGYLNHPEQLVPVLAREFQWVVSKSDTTPKRQAKLFPSDLKQAPIKTNQEIAAMSGEDREQLLQALFRTYLTTTDRHNSLEGQPYYETGSTTRIPPAQPDFTTKLYDIRVREALQKIVREPDFQEQTPKAVRSLLNGKIWNVAFADIHNRDWATRTRVVPKEQSITAGEEDKTIQPATVLINIHRSASPDDPFFEETKGLPMGALPTEILARVIAREIQDNITEKSMRGHVAQDELSAPQ</sequence>
<dbReference type="EMBL" id="CP116967">
    <property type="protein sequence ID" value="WNM57650.1"/>
    <property type="molecule type" value="Genomic_DNA"/>
</dbReference>
<name>A0AA96GCZ7_9BACT</name>